<dbReference type="Pfam" id="PF00139">
    <property type="entry name" value="Lectin_legB"/>
    <property type="match status" value="2"/>
</dbReference>
<dbReference type="PANTHER" id="PTHR32401:SF50">
    <property type="entry name" value="OS07G0133000 PROTEIN"/>
    <property type="match status" value="1"/>
</dbReference>
<dbReference type="Proteomes" id="UP000467841">
    <property type="component" value="Unassembled WGS sequence"/>
</dbReference>
<dbReference type="OrthoDB" id="543442at2759"/>
<evidence type="ECO:0000313" key="6">
    <source>
        <dbReference type="Proteomes" id="UP000467841"/>
    </source>
</evidence>
<dbReference type="InterPro" id="IPR013320">
    <property type="entry name" value="ConA-like_dom_sf"/>
</dbReference>
<dbReference type="InterPro" id="IPR050258">
    <property type="entry name" value="Leguminous_Lectin"/>
</dbReference>
<name>A0A6D2IWZ8_9BRAS</name>
<evidence type="ECO:0000256" key="3">
    <source>
        <dbReference type="SAM" id="SignalP"/>
    </source>
</evidence>
<feature type="chain" id="PRO_5025501899" description="Legume lectin domain-containing protein" evidence="3">
    <location>
        <begin position="23"/>
        <end position="347"/>
    </location>
</feature>
<evidence type="ECO:0000256" key="2">
    <source>
        <dbReference type="ARBA" id="ARBA00022734"/>
    </source>
</evidence>
<feature type="domain" description="Legume lectin" evidence="4">
    <location>
        <begin position="24"/>
        <end position="81"/>
    </location>
</feature>
<accession>A0A6D2IWZ8</accession>
<proteinExistence type="inferred from homology"/>
<dbReference type="EMBL" id="CACVBM020001137">
    <property type="protein sequence ID" value="CAA7033718.1"/>
    <property type="molecule type" value="Genomic_DNA"/>
</dbReference>
<evidence type="ECO:0000259" key="4">
    <source>
        <dbReference type="Pfam" id="PF00139"/>
    </source>
</evidence>
<comment type="caution">
    <text evidence="5">The sequence shown here is derived from an EMBL/GenBank/DDBJ whole genome shotgun (WGS) entry which is preliminary data.</text>
</comment>
<sequence>MLVKQLVFFFFSLVSQFQKSSSQSLNFIYNGFRPPLTDISIQGIAAVTPNGLLQLTNATTRKTGHAFYTKPIRFKDSPNGNRLVLLHNLCLRHQPSSAPVIGGLGMPLSSLLSPASLVSDAGLDRLRWSFASNRCDDGSVQEDKPRKPLVSTVKDLSSVLLQDMFVGFSSSTALIISSDHFVLGWSFAVKGKAPPLALSKLPKIPRFGPTKIQRFYKNGMVYSLVLIPVLFISSRIPGAIHCEGEGGVRGGDRRLGNRVRQDSVEVQGLVLRHQRVQGEGPSRIRRVWERLQRCHAKTKKKIAVKRVSNESRQGLKEFVSEIVSIGRMSHRNLVPLLGYCRRKTSFF</sequence>
<feature type="signal peptide" evidence="3">
    <location>
        <begin position="1"/>
        <end position="22"/>
    </location>
</feature>
<evidence type="ECO:0000313" key="5">
    <source>
        <dbReference type="EMBL" id="CAA7033718.1"/>
    </source>
</evidence>
<dbReference type="Gene3D" id="2.60.120.200">
    <property type="match status" value="2"/>
</dbReference>
<keyword evidence="2" id="KW-0430">Lectin</keyword>
<dbReference type="AlphaFoldDB" id="A0A6D2IWZ8"/>
<comment type="similarity">
    <text evidence="1">Belongs to the leguminous lectin family.</text>
</comment>
<dbReference type="GO" id="GO:0030246">
    <property type="term" value="F:carbohydrate binding"/>
    <property type="evidence" value="ECO:0007669"/>
    <property type="project" value="UniProtKB-KW"/>
</dbReference>
<feature type="domain" description="Legume lectin" evidence="4">
    <location>
        <begin position="142"/>
        <end position="202"/>
    </location>
</feature>
<keyword evidence="6" id="KW-1185">Reference proteome</keyword>
<gene>
    <name evidence="5" type="ORF">MERR_LOCUS20953</name>
</gene>
<dbReference type="PANTHER" id="PTHR32401">
    <property type="entry name" value="CONCANAVALIN A-LIKE LECTIN FAMILY PROTEIN"/>
    <property type="match status" value="1"/>
</dbReference>
<dbReference type="InterPro" id="IPR011009">
    <property type="entry name" value="Kinase-like_dom_sf"/>
</dbReference>
<keyword evidence="3" id="KW-0732">Signal</keyword>
<evidence type="ECO:0000256" key="1">
    <source>
        <dbReference type="ARBA" id="ARBA00007606"/>
    </source>
</evidence>
<protein>
    <recommendedName>
        <fullName evidence="4">Legume lectin domain-containing protein</fullName>
    </recommendedName>
</protein>
<dbReference type="SUPFAM" id="SSF56112">
    <property type="entry name" value="Protein kinase-like (PK-like)"/>
    <property type="match status" value="1"/>
</dbReference>
<dbReference type="InterPro" id="IPR001220">
    <property type="entry name" value="Legume_lectin_dom"/>
</dbReference>
<dbReference type="SUPFAM" id="SSF49899">
    <property type="entry name" value="Concanavalin A-like lectins/glucanases"/>
    <property type="match status" value="1"/>
</dbReference>
<dbReference type="Gene3D" id="3.30.200.20">
    <property type="entry name" value="Phosphorylase Kinase, domain 1"/>
    <property type="match status" value="1"/>
</dbReference>
<organism evidence="5 6">
    <name type="scientific">Microthlaspi erraticum</name>
    <dbReference type="NCBI Taxonomy" id="1685480"/>
    <lineage>
        <taxon>Eukaryota</taxon>
        <taxon>Viridiplantae</taxon>
        <taxon>Streptophyta</taxon>
        <taxon>Embryophyta</taxon>
        <taxon>Tracheophyta</taxon>
        <taxon>Spermatophyta</taxon>
        <taxon>Magnoliopsida</taxon>
        <taxon>eudicotyledons</taxon>
        <taxon>Gunneridae</taxon>
        <taxon>Pentapetalae</taxon>
        <taxon>rosids</taxon>
        <taxon>malvids</taxon>
        <taxon>Brassicales</taxon>
        <taxon>Brassicaceae</taxon>
        <taxon>Coluteocarpeae</taxon>
        <taxon>Microthlaspi</taxon>
    </lineage>
</organism>
<reference evidence="5" key="1">
    <citation type="submission" date="2020-01" db="EMBL/GenBank/DDBJ databases">
        <authorList>
            <person name="Mishra B."/>
        </authorList>
    </citation>
    <scope>NUCLEOTIDE SEQUENCE [LARGE SCALE GENOMIC DNA]</scope>
</reference>